<feature type="compositionally biased region" description="Polar residues" evidence="1">
    <location>
        <begin position="212"/>
        <end position="221"/>
    </location>
</feature>
<feature type="compositionally biased region" description="Basic and acidic residues" evidence="1">
    <location>
        <begin position="152"/>
        <end position="170"/>
    </location>
</feature>
<dbReference type="Proteomes" id="UP000673552">
    <property type="component" value="Unassembled WGS sequence"/>
</dbReference>
<dbReference type="KEGG" id="lmat:92514039"/>
<dbReference type="EMBL" id="JAFEUZ010000030">
    <property type="protein sequence ID" value="KAG5472595.1"/>
    <property type="molecule type" value="Genomic_DNA"/>
</dbReference>
<feature type="compositionally biased region" description="Basic and acidic residues" evidence="1">
    <location>
        <begin position="184"/>
        <end position="195"/>
    </location>
</feature>
<evidence type="ECO:0000313" key="3">
    <source>
        <dbReference type="Proteomes" id="UP000673552"/>
    </source>
</evidence>
<accession>A0A836KJ61</accession>
<dbReference type="RefSeq" id="XP_067176895.1">
    <property type="nucleotide sequence ID" value="XM_067321527.1"/>
</dbReference>
<reference evidence="3" key="2">
    <citation type="journal article" date="2021" name="Sci. Data">
        <title>Chromosome-scale genome sequencing, assembly and annotation of six genomes from subfamily Leishmaniinae.</title>
        <authorList>
            <person name="Almutairi H."/>
            <person name="Urbaniak M.D."/>
            <person name="Bates M.D."/>
            <person name="Jariyapan N."/>
            <person name="Kwakye-Nuako G."/>
            <person name="Thomaz Soccol V."/>
            <person name="Al-Salem W.S."/>
            <person name="Dillon R.J."/>
            <person name="Bates P.A."/>
            <person name="Gatherer D."/>
        </authorList>
    </citation>
    <scope>NUCLEOTIDE SEQUENCE [LARGE SCALE GENOMIC DNA]</scope>
</reference>
<evidence type="ECO:0000256" key="1">
    <source>
        <dbReference type="SAM" id="MobiDB-lite"/>
    </source>
</evidence>
<keyword evidence="3" id="KW-1185">Reference proteome</keyword>
<proteinExistence type="predicted"/>
<protein>
    <recommendedName>
        <fullName evidence="4">Ribosomal P protein AGP2beta-1</fullName>
    </recommendedName>
</protein>
<dbReference type="GeneID" id="92514039"/>
<dbReference type="OrthoDB" id="270566at2759"/>
<sequence length="221" mass="24096">MALQENKDSYEVKALSLSEFVLQCSYCHQLCLEKTARVVENSSRAPRGWESVFHSVAEERRSEDLGLCESRCKYMHDVCPSQAKVQKYEEALAAAAPKARKSTPPSASVLQEASRCEHAVEAFSSVLFALAHKPSKVSFPTKGPQEGTTYGELRDGPPTEAHRKALEGVKKAQNVTLSGWSKAPSEHVDGEKHDSSSPAESIYTPKTAGAFSPSSGTLPKW</sequence>
<name>A0A836KJ61_9TRYP</name>
<dbReference type="AlphaFoldDB" id="A0A836KJ61"/>
<organism evidence="2 3">
    <name type="scientific">Leishmania martiniquensis</name>
    <dbReference type="NCBI Taxonomy" id="1580590"/>
    <lineage>
        <taxon>Eukaryota</taxon>
        <taxon>Discoba</taxon>
        <taxon>Euglenozoa</taxon>
        <taxon>Kinetoplastea</taxon>
        <taxon>Metakinetoplastina</taxon>
        <taxon>Trypanosomatida</taxon>
        <taxon>Trypanosomatidae</taxon>
        <taxon>Leishmaniinae</taxon>
        <taxon>Leishmania</taxon>
    </lineage>
</organism>
<feature type="region of interest" description="Disordered" evidence="1">
    <location>
        <begin position="139"/>
        <end position="221"/>
    </location>
</feature>
<evidence type="ECO:0000313" key="2">
    <source>
        <dbReference type="EMBL" id="KAG5472595.1"/>
    </source>
</evidence>
<reference evidence="3" key="1">
    <citation type="journal article" date="2021" name="Microbiol. Resour. Announc.">
        <title>LGAAP: Leishmaniinae Genome Assembly and Annotation Pipeline.</title>
        <authorList>
            <person name="Almutairi H."/>
            <person name="Urbaniak M.D."/>
            <person name="Bates M.D."/>
            <person name="Jariyapan N."/>
            <person name="Kwakye-Nuako G."/>
            <person name="Thomaz-Soccol V."/>
            <person name="Al-Salem W.S."/>
            <person name="Dillon R.J."/>
            <person name="Bates P.A."/>
            <person name="Gatherer D."/>
        </authorList>
    </citation>
    <scope>NUCLEOTIDE SEQUENCE [LARGE SCALE GENOMIC DNA]</scope>
</reference>
<evidence type="ECO:0008006" key="4">
    <source>
        <dbReference type="Google" id="ProtNLM"/>
    </source>
</evidence>
<comment type="caution">
    <text evidence="2">The sequence shown here is derived from an EMBL/GenBank/DDBJ whole genome shotgun (WGS) entry which is preliminary data.</text>
</comment>
<gene>
    <name evidence="2" type="ORF">LSCM1_04001</name>
</gene>